<proteinExistence type="inferred from homology"/>
<name>A0A5C8K8T1_9BACT</name>
<dbReference type="Proteomes" id="UP000321926">
    <property type="component" value="Unassembled WGS sequence"/>
</dbReference>
<dbReference type="EMBL" id="VRTY01000024">
    <property type="protein sequence ID" value="TXK48166.1"/>
    <property type="molecule type" value="Genomic_DNA"/>
</dbReference>
<dbReference type="InterPro" id="IPR023996">
    <property type="entry name" value="TonB-dep_OMP_SusC/RagA"/>
</dbReference>
<feature type="domain" description="TonB-dependent receptor plug" evidence="2">
    <location>
        <begin position="147"/>
        <end position="253"/>
    </location>
</feature>
<dbReference type="PROSITE" id="PS52016">
    <property type="entry name" value="TONB_DEPENDENT_REC_3"/>
    <property type="match status" value="1"/>
</dbReference>
<keyword evidence="1" id="KW-0812">Transmembrane</keyword>
<dbReference type="NCBIfam" id="TIGR04056">
    <property type="entry name" value="OMP_RagA_SusC"/>
    <property type="match status" value="1"/>
</dbReference>
<dbReference type="Pfam" id="PF07715">
    <property type="entry name" value="Plug"/>
    <property type="match status" value="1"/>
</dbReference>
<keyword evidence="1" id="KW-0813">Transport</keyword>
<dbReference type="Gene3D" id="2.170.130.10">
    <property type="entry name" value="TonB-dependent receptor, plug domain"/>
    <property type="match status" value="1"/>
</dbReference>
<dbReference type="Gene3D" id="2.60.40.1120">
    <property type="entry name" value="Carboxypeptidase-like, regulatory domain"/>
    <property type="match status" value="1"/>
</dbReference>
<accession>A0A5C8K8T1</accession>
<dbReference type="AlphaFoldDB" id="A0A5C8K8T1"/>
<comment type="caution">
    <text evidence="3">The sequence shown here is derived from an EMBL/GenBank/DDBJ whole genome shotgun (WGS) entry which is preliminary data.</text>
</comment>
<dbReference type="NCBIfam" id="TIGR04057">
    <property type="entry name" value="SusC_RagA_signa"/>
    <property type="match status" value="1"/>
</dbReference>
<keyword evidence="1" id="KW-0472">Membrane</keyword>
<dbReference type="SUPFAM" id="SSF56935">
    <property type="entry name" value="Porins"/>
    <property type="match status" value="1"/>
</dbReference>
<dbReference type="Pfam" id="PF13715">
    <property type="entry name" value="CarbopepD_reg_2"/>
    <property type="match status" value="1"/>
</dbReference>
<dbReference type="InterPro" id="IPR039426">
    <property type="entry name" value="TonB-dep_rcpt-like"/>
</dbReference>
<dbReference type="GO" id="GO:0009279">
    <property type="term" value="C:cell outer membrane"/>
    <property type="evidence" value="ECO:0007669"/>
    <property type="project" value="UniProtKB-SubCell"/>
</dbReference>
<comment type="subcellular location">
    <subcellularLocation>
        <location evidence="1">Cell outer membrane</location>
        <topology evidence="1">Multi-pass membrane protein</topology>
    </subcellularLocation>
</comment>
<organism evidence="3 4">
    <name type="scientific">Pontibacter qinzhouensis</name>
    <dbReference type="NCBI Taxonomy" id="2603253"/>
    <lineage>
        <taxon>Bacteria</taxon>
        <taxon>Pseudomonadati</taxon>
        <taxon>Bacteroidota</taxon>
        <taxon>Cytophagia</taxon>
        <taxon>Cytophagales</taxon>
        <taxon>Hymenobacteraceae</taxon>
        <taxon>Pontibacter</taxon>
    </lineage>
</organism>
<evidence type="ECO:0000313" key="4">
    <source>
        <dbReference type="Proteomes" id="UP000321926"/>
    </source>
</evidence>
<evidence type="ECO:0000259" key="2">
    <source>
        <dbReference type="Pfam" id="PF07715"/>
    </source>
</evidence>
<gene>
    <name evidence="3" type="ORF">FVR03_08250</name>
</gene>
<dbReference type="InterPro" id="IPR037066">
    <property type="entry name" value="Plug_dom_sf"/>
</dbReference>
<reference evidence="3 4" key="1">
    <citation type="submission" date="2019-08" db="EMBL/GenBank/DDBJ databases">
        <authorList>
            <person name="Shi S."/>
        </authorList>
    </citation>
    <scope>NUCLEOTIDE SEQUENCE [LARGE SCALE GENOMIC DNA]</scope>
    <source>
        <strain evidence="3 4">GY10130</strain>
    </source>
</reference>
<evidence type="ECO:0000256" key="1">
    <source>
        <dbReference type="PROSITE-ProRule" id="PRU01360"/>
    </source>
</evidence>
<keyword evidence="1" id="KW-1134">Transmembrane beta strand</keyword>
<dbReference type="SUPFAM" id="SSF49464">
    <property type="entry name" value="Carboxypeptidase regulatory domain-like"/>
    <property type="match status" value="1"/>
</dbReference>
<dbReference type="InterPro" id="IPR008969">
    <property type="entry name" value="CarboxyPept-like_regulatory"/>
</dbReference>
<comment type="similarity">
    <text evidence="1">Belongs to the TonB-dependent receptor family.</text>
</comment>
<evidence type="ECO:0000313" key="3">
    <source>
        <dbReference type="EMBL" id="TXK48166.1"/>
    </source>
</evidence>
<dbReference type="InterPro" id="IPR023997">
    <property type="entry name" value="TonB-dep_OMP_SusC/RagA_CS"/>
</dbReference>
<dbReference type="FunFam" id="2.170.130.10:FF:000003">
    <property type="entry name" value="SusC/RagA family TonB-linked outer membrane protein"/>
    <property type="match status" value="1"/>
</dbReference>
<dbReference type="OrthoDB" id="9768177at2"/>
<keyword evidence="1" id="KW-0998">Cell outer membrane</keyword>
<sequence length="1067" mass="119543">MVKYAFIGVSVQCFLVGVSWASESTFRLNSNDHVYLFADELVVAANEQTTPQQSRTVTGKVILNDEKQGVPGVSVYVKGASAGTATDIDGNFTLEVPSSESILAFSYIGYITQEVVVGTQRVINVTLMADSRTLSEVVVVGYGEQKKESVIAAISQTKGEVLERAGGVQSIGAALTGNVPGVVTMASSGMPGEEDPQILIRGSSTWNNASPLILVDGIERPMNSVDISSVESVSVLKDASATAVYGVRGANGVILITTKRGSEGKALIRARVQSTLKSPSRLPGKADAYDTYQVRNRVIENELSLRPESWANYVPQAVIEKYRNPANAEELERYPNIDWQNELFKDYAMSYNASLNVSGGTKLVKYFTSLDYLQENDLFKVNDNNRGYQGGYGFNRMNVRSNLDFRLTPTTVLKSNLSGSYGVQQRPRIEVNEYNAWIAAYNNAPDVFYPRYSDGSWGYYAPIASRAENSMRVMATTGTRITTTARLNTDFTLEQNLDVITKGLKLAGTLAFDNTFVEANRGINDANNATQQKWIDPATGQVYYREAFDTNNRFDFQEPVAWTTTAGAVDNRYSQRRLFYQAQLSYATTIGQKHNITSMGLVNRNEYATGSEVPRVREDWVYRATYNYDGRYMFEYNGAYTGSEKFSKENRFAFFQSGGIGWMISNENFMKDISFLDYLKIRANYGQIGDDNVQGRWLFMTNWAYAGRAQLGVIGEGGELSPYTWYRETDVGNPDVHWETVTKGNVGIEFEFLKGFVKGSVDYFNDRRKEILLPGGSRAIPSYYGTQAPTANLGEVQNQGFEYELNLNYRFGNGLRLWSNINMTHARNKVIYADDPQLLPDYQKREEKRIGQAFSHVNHSYYNTWDELYASTIHNQNDGQKIPGNYHIIDFDGNGVIDAQDNIPYGFSGNPENTYNTTLGFEWKGFSGFVQFYGVNNVTRQVVFGSFGSQNNVVYDEGSYWSKDNMNADTPLPRWISTPASYYRGNQYMFDGSYIRLKNLELAYTLESKFVKSLGVSNMRIFLNGNNLLLWTKMPDDRESNFAGTGWASQGAYPTVKRYNLGANITF</sequence>
<keyword evidence="4" id="KW-1185">Reference proteome</keyword>
<keyword evidence="3" id="KW-0675">Receptor</keyword>
<dbReference type="InterPro" id="IPR012910">
    <property type="entry name" value="Plug_dom"/>
</dbReference>
<protein>
    <submittedName>
        <fullName evidence="3">TonB-dependent receptor</fullName>
    </submittedName>
</protein>